<dbReference type="Proteomes" id="UP000886879">
    <property type="component" value="Unassembled WGS sequence"/>
</dbReference>
<accession>A0A9D0YR74</accession>
<dbReference type="InterPro" id="IPR020094">
    <property type="entry name" value="TruA/RsuA/RluB/E/F_N"/>
</dbReference>
<evidence type="ECO:0000256" key="5">
    <source>
        <dbReference type="RuleBase" id="RU003887"/>
    </source>
</evidence>
<comment type="caution">
    <text evidence="7">The sequence shown here is derived from an EMBL/GenBank/DDBJ whole genome shotgun (WGS) entry which is preliminary data.</text>
</comment>
<sequence>MERLDKRLASTGRWSRKEARELIRAGRVQVQGQVCRSIDQKVEEDALVAVDGTSIGAAGPVYLMLHKPAGVVSATEDREEKTVLDLLPDPYPAMGLFPVGRLDKDTEGLLLMTNDGPLAHRLLAPKRHVDKVYYVEVDGILDQQDVEAVSQGIVLRDGYQCLPGKLELLEGNTSAYITIREGKYHQIKRMMAARGKPVSYLKRIRFGPLQLDPQLDKGGWRALTQEELQELFRQ</sequence>
<dbReference type="FunFam" id="3.30.70.1560:FF:000001">
    <property type="entry name" value="Pseudouridine synthase"/>
    <property type="match status" value="1"/>
</dbReference>
<keyword evidence="2 4" id="KW-0694">RNA-binding</keyword>
<name>A0A9D0YR74_9FIRM</name>
<reference evidence="7" key="2">
    <citation type="journal article" date="2021" name="PeerJ">
        <title>Extensive microbial diversity within the chicken gut microbiome revealed by metagenomics and culture.</title>
        <authorList>
            <person name="Gilroy R."/>
            <person name="Ravi A."/>
            <person name="Getino M."/>
            <person name="Pursley I."/>
            <person name="Horton D.L."/>
            <person name="Alikhan N.F."/>
            <person name="Baker D."/>
            <person name="Gharbi K."/>
            <person name="Hall N."/>
            <person name="Watson M."/>
            <person name="Adriaenssens E.M."/>
            <person name="Foster-Nyarko E."/>
            <person name="Jarju S."/>
            <person name="Secka A."/>
            <person name="Antonio M."/>
            <person name="Oren A."/>
            <person name="Chaudhuri R.R."/>
            <person name="La Ragione R."/>
            <person name="Hildebrand F."/>
            <person name="Pallen M.J."/>
        </authorList>
    </citation>
    <scope>NUCLEOTIDE SEQUENCE</scope>
    <source>
        <strain evidence="7">ChiGjej2B2-12916</strain>
    </source>
</reference>
<dbReference type="SUPFAM" id="SSF55174">
    <property type="entry name" value="Alpha-L RNA-binding motif"/>
    <property type="match status" value="1"/>
</dbReference>
<dbReference type="Gene3D" id="3.10.290.10">
    <property type="entry name" value="RNA-binding S4 domain"/>
    <property type="match status" value="1"/>
</dbReference>
<gene>
    <name evidence="7" type="ORF">IAD31_01415</name>
</gene>
<protein>
    <recommendedName>
        <fullName evidence="5">Pseudouridine synthase</fullName>
        <ecNumber evidence="5">5.4.99.-</ecNumber>
    </recommendedName>
</protein>
<evidence type="ECO:0000256" key="1">
    <source>
        <dbReference type="ARBA" id="ARBA00008348"/>
    </source>
</evidence>
<dbReference type="GO" id="GO:0120159">
    <property type="term" value="F:rRNA pseudouridine synthase activity"/>
    <property type="evidence" value="ECO:0007669"/>
    <property type="project" value="UniProtKB-ARBA"/>
</dbReference>
<evidence type="ECO:0000313" key="8">
    <source>
        <dbReference type="Proteomes" id="UP000886879"/>
    </source>
</evidence>
<dbReference type="GO" id="GO:0000455">
    <property type="term" value="P:enzyme-directed rRNA pseudouridine synthesis"/>
    <property type="evidence" value="ECO:0007669"/>
    <property type="project" value="UniProtKB-ARBA"/>
</dbReference>
<dbReference type="CDD" id="cd00165">
    <property type="entry name" value="S4"/>
    <property type="match status" value="1"/>
</dbReference>
<keyword evidence="3 5" id="KW-0413">Isomerase</keyword>
<organism evidence="7 8">
    <name type="scientific">Candidatus Enterenecus faecium</name>
    <dbReference type="NCBI Taxonomy" id="2840780"/>
    <lineage>
        <taxon>Bacteria</taxon>
        <taxon>Bacillati</taxon>
        <taxon>Bacillota</taxon>
        <taxon>Clostridia</taxon>
        <taxon>Eubacteriales</taxon>
        <taxon>Candidatus Enterenecus</taxon>
    </lineage>
</organism>
<dbReference type="Pfam" id="PF01479">
    <property type="entry name" value="S4"/>
    <property type="match status" value="1"/>
</dbReference>
<comment type="similarity">
    <text evidence="1 5">Belongs to the pseudouridine synthase RsuA family.</text>
</comment>
<dbReference type="InterPro" id="IPR002942">
    <property type="entry name" value="S4_RNA-bd"/>
</dbReference>
<dbReference type="PROSITE" id="PS50889">
    <property type="entry name" value="S4"/>
    <property type="match status" value="1"/>
</dbReference>
<dbReference type="PANTHER" id="PTHR47683:SF4">
    <property type="entry name" value="PSEUDOURIDINE SYNTHASE"/>
    <property type="match status" value="1"/>
</dbReference>
<dbReference type="CDD" id="cd02553">
    <property type="entry name" value="PseudoU_synth_RsuA"/>
    <property type="match status" value="1"/>
</dbReference>
<dbReference type="InterPro" id="IPR050343">
    <property type="entry name" value="RsuA_PseudoU_synthase"/>
</dbReference>
<dbReference type="GO" id="GO:0005829">
    <property type="term" value="C:cytosol"/>
    <property type="evidence" value="ECO:0007669"/>
    <property type="project" value="UniProtKB-ARBA"/>
</dbReference>
<evidence type="ECO:0000256" key="2">
    <source>
        <dbReference type="ARBA" id="ARBA00022884"/>
    </source>
</evidence>
<dbReference type="AlphaFoldDB" id="A0A9D0YR74"/>
<dbReference type="Gene3D" id="3.30.70.1560">
    <property type="entry name" value="Alpha-L RNA-binding motif"/>
    <property type="match status" value="1"/>
</dbReference>
<dbReference type="EC" id="5.4.99.-" evidence="5"/>
<dbReference type="GO" id="GO:0003723">
    <property type="term" value="F:RNA binding"/>
    <property type="evidence" value="ECO:0007669"/>
    <property type="project" value="UniProtKB-KW"/>
</dbReference>
<dbReference type="PANTHER" id="PTHR47683">
    <property type="entry name" value="PSEUDOURIDINE SYNTHASE FAMILY PROTEIN-RELATED"/>
    <property type="match status" value="1"/>
</dbReference>
<dbReference type="InterPro" id="IPR042092">
    <property type="entry name" value="PsdUridine_s_RsuA/RluB/E/F_cat"/>
</dbReference>
<dbReference type="Pfam" id="PF00849">
    <property type="entry name" value="PseudoU_synth_2"/>
    <property type="match status" value="1"/>
</dbReference>
<dbReference type="PROSITE" id="PS01149">
    <property type="entry name" value="PSI_RSU"/>
    <property type="match status" value="1"/>
</dbReference>
<dbReference type="InterPro" id="IPR020103">
    <property type="entry name" value="PsdUridine_synth_cat_dom_sf"/>
</dbReference>
<dbReference type="SUPFAM" id="SSF55120">
    <property type="entry name" value="Pseudouridine synthase"/>
    <property type="match status" value="1"/>
</dbReference>
<dbReference type="InterPro" id="IPR018496">
    <property type="entry name" value="PsdUridine_synth_RsuA/RluB_CS"/>
</dbReference>
<evidence type="ECO:0000259" key="6">
    <source>
        <dbReference type="SMART" id="SM00363"/>
    </source>
</evidence>
<dbReference type="Gene3D" id="3.30.70.580">
    <property type="entry name" value="Pseudouridine synthase I, catalytic domain, N-terminal subdomain"/>
    <property type="match status" value="1"/>
</dbReference>
<dbReference type="SMART" id="SM00363">
    <property type="entry name" value="S4"/>
    <property type="match status" value="1"/>
</dbReference>
<reference evidence="7" key="1">
    <citation type="submission" date="2020-10" db="EMBL/GenBank/DDBJ databases">
        <authorList>
            <person name="Gilroy R."/>
        </authorList>
    </citation>
    <scope>NUCLEOTIDE SEQUENCE</scope>
    <source>
        <strain evidence="7">ChiGjej2B2-12916</strain>
    </source>
</reference>
<feature type="domain" description="RNA-binding S4" evidence="6">
    <location>
        <begin position="2"/>
        <end position="60"/>
    </location>
</feature>
<dbReference type="InterPro" id="IPR006145">
    <property type="entry name" value="PsdUridine_synth_RsuA/RluA"/>
</dbReference>
<dbReference type="InterPro" id="IPR000748">
    <property type="entry name" value="PsdUridine_synth_RsuA/RluB/E/F"/>
</dbReference>
<evidence type="ECO:0000256" key="3">
    <source>
        <dbReference type="ARBA" id="ARBA00023235"/>
    </source>
</evidence>
<dbReference type="EMBL" id="DVFO01000010">
    <property type="protein sequence ID" value="HIQ60250.1"/>
    <property type="molecule type" value="Genomic_DNA"/>
</dbReference>
<evidence type="ECO:0000256" key="4">
    <source>
        <dbReference type="PROSITE-ProRule" id="PRU00182"/>
    </source>
</evidence>
<dbReference type="NCBIfam" id="TIGR00093">
    <property type="entry name" value="pseudouridine synthase"/>
    <property type="match status" value="1"/>
</dbReference>
<evidence type="ECO:0000313" key="7">
    <source>
        <dbReference type="EMBL" id="HIQ60250.1"/>
    </source>
</evidence>
<proteinExistence type="inferred from homology"/>
<dbReference type="InterPro" id="IPR036986">
    <property type="entry name" value="S4_RNA-bd_sf"/>
</dbReference>